<evidence type="ECO:0000313" key="2">
    <source>
        <dbReference type="EMBL" id="KAK8379207.1"/>
    </source>
</evidence>
<dbReference type="EMBL" id="JARAKH010000043">
    <property type="protein sequence ID" value="KAK8379207.1"/>
    <property type="molecule type" value="Genomic_DNA"/>
</dbReference>
<evidence type="ECO:0000313" key="3">
    <source>
        <dbReference type="Proteomes" id="UP001487740"/>
    </source>
</evidence>
<proteinExistence type="predicted"/>
<dbReference type="SUPFAM" id="SSF48726">
    <property type="entry name" value="Immunoglobulin"/>
    <property type="match status" value="1"/>
</dbReference>
<dbReference type="InterPro" id="IPR036179">
    <property type="entry name" value="Ig-like_dom_sf"/>
</dbReference>
<evidence type="ECO:0000259" key="1">
    <source>
        <dbReference type="PROSITE" id="PS50835"/>
    </source>
</evidence>
<organism evidence="2 3">
    <name type="scientific">Scylla paramamosain</name>
    <name type="common">Mud crab</name>
    <dbReference type="NCBI Taxonomy" id="85552"/>
    <lineage>
        <taxon>Eukaryota</taxon>
        <taxon>Metazoa</taxon>
        <taxon>Ecdysozoa</taxon>
        <taxon>Arthropoda</taxon>
        <taxon>Crustacea</taxon>
        <taxon>Multicrustacea</taxon>
        <taxon>Malacostraca</taxon>
        <taxon>Eumalacostraca</taxon>
        <taxon>Eucarida</taxon>
        <taxon>Decapoda</taxon>
        <taxon>Pleocyemata</taxon>
        <taxon>Brachyura</taxon>
        <taxon>Eubrachyura</taxon>
        <taxon>Portunoidea</taxon>
        <taxon>Portunidae</taxon>
        <taxon>Portuninae</taxon>
        <taxon>Scylla</taxon>
    </lineage>
</organism>
<dbReference type="Proteomes" id="UP001487740">
    <property type="component" value="Unassembled WGS sequence"/>
</dbReference>
<gene>
    <name evidence="2" type="ORF">O3P69_019213</name>
</gene>
<keyword evidence="3" id="KW-1185">Reference proteome</keyword>
<dbReference type="PROSITE" id="PS50835">
    <property type="entry name" value="IG_LIKE"/>
    <property type="match status" value="1"/>
</dbReference>
<dbReference type="AlphaFoldDB" id="A0AAW0SZ24"/>
<feature type="domain" description="Ig-like" evidence="1">
    <location>
        <begin position="84"/>
        <end position="126"/>
    </location>
</feature>
<dbReference type="InterPro" id="IPR007110">
    <property type="entry name" value="Ig-like_dom"/>
</dbReference>
<name>A0AAW0SZ24_SCYPA</name>
<accession>A0AAW0SZ24</accession>
<sequence length="126" mass="13171">MFPSDAHSPVFTRSVVQFKAQVCRCGCQVCVGGVARGEGVTLTLSSLTSSASGEYKCEVIAEHPSFRTETRAASMRVADQPSLPPPVILGGREGEGLGWSLRCVAAPGGERGSAAPVLTWYLGGCR</sequence>
<reference evidence="2 3" key="1">
    <citation type="submission" date="2023-03" db="EMBL/GenBank/DDBJ databases">
        <title>High-quality genome of Scylla paramamosain provides insights in environmental adaptation.</title>
        <authorList>
            <person name="Zhang L."/>
        </authorList>
    </citation>
    <scope>NUCLEOTIDE SEQUENCE [LARGE SCALE GENOMIC DNA]</scope>
    <source>
        <strain evidence="2">LZ_2023a</strain>
        <tissue evidence="2">Muscle</tissue>
    </source>
</reference>
<protein>
    <recommendedName>
        <fullName evidence="1">Ig-like domain-containing protein</fullName>
    </recommendedName>
</protein>
<comment type="caution">
    <text evidence="2">The sequence shown here is derived from an EMBL/GenBank/DDBJ whole genome shotgun (WGS) entry which is preliminary data.</text>
</comment>